<dbReference type="Gene3D" id="1.10.3720.10">
    <property type="entry name" value="MetI-like"/>
    <property type="match status" value="1"/>
</dbReference>
<evidence type="ECO:0000256" key="2">
    <source>
        <dbReference type="ARBA" id="ARBA00022448"/>
    </source>
</evidence>
<dbReference type="InterPro" id="IPR010065">
    <property type="entry name" value="AA_ABC_transptr_permease_3TM"/>
</dbReference>
<protein>
    <submittedName>
        <fullName evidence="11">Ectoine/hydroxyectoine ABC transporter permease subunit EhuC</fullName>
    </submittedName>
</protein>
<dbReference type="InterPro" id="IPR000515">
    <property type="entry name" value="MetI-like"/>
</dbReference>
<dbReference type="PANTHER" id="PTHR30614">
    <property type="entry name" value="MEMBRANE COMPONENT OF AMINO ACID ABC TRANSPORTER"/>
    <property type="match status" value="1"/>
</dbReference>
<evidence type="ECO:0000256" key="4">
    <source>
        <dbReference type="ARBA" id="ARBA00022692"/>
    </source>
</evidence>
<evidence type="ECO:0000313" key="12">
    <source>
        <dbReference type="Proteomes" id="UP001198565"/>
    </source>
</evidence>
<dbReference type="PANTHER" id="PTHR30614:SF0">
    <property type="entry name" value="L-CYSTINE TRANSPORT SYSTEM PERMEASE PROTEIN TCYL"/>
    <property type="match status" value="1"/>
</dbReference>
<dbReference type="InterPro" id="IPR043429">
    <property type="entry name" value="ArtM/GltK/GlnP/TcyL/YhdX-like"/>
</dbReference>
<sequence length="271" mass="28082">MTTGLYELLLRGLWLTVQLTVFSAVLAAAVAFLAGLARLSRRWIVRFVAGVYVEFFRGTSALVLMFWLFFALPLLGWQLAALWAGTLALGLSYGAYGSEIVRGALRAVPPAQREAAIALSFTPAQRMLRVLLPQALPEMVPPFANLLVELLKGTALASVLGIGELAFSAQLVRLATGDSAQVYAIILVMYFVVAFVITRAMRLLERRAKASVGRAPGRSRGRPTRVPPGAIDPAVGATATVGGGTAGGGTAGGASPGTAAAGGTATGGDVA</sequence>
<dbReference type="Proteomes" id="UP001198565">
    <property type="component" value="Unassembled WGS sequence"/>
</dbReference>
<keyword evidence="4 8" id="KW-0812">Transmembrane</keyword>
<proteinExistence type="inferred from homology"/>
<accession>A0ABS7QU55</accession>
<comment type="caution">
    <text evidence="11">The sequence shown here is derived from an EMBL/GenBank/DDBJ whole genome shotgun (WGS) entry which is preliminary data.</text>
</comment>
<feature type="region of interest" description="Disordered" evidence="9">
    <location>
        <begin position="211"/>
        <end position="233"/>
    </location>
</feature>
<dbReference type="NCBIfam" id="TIGR03004">
    <property type="entry name" value="ectoine_ehuC"/>
    <property type="match status" value="1"/>
</dbReference>
<keyword evidence="3" id="KW-1003">Cell membrane</keyword>
<feature type="transmembrane region" description="Helical" evidence="8">
    <location>
        <begin position="43"/>
        <end position="69"/>
    </location>
</feature>
<evidence type="ECO:0000256" key="6">
    <source>
        <dbReference type="ARBA" id="ARBA00022989"/>
    </source>
</evidence>
<organism evidence="11 12">
    <name type="scientific">Streptantibioticus parmotrematis</name>
    <dbReference type="NCBI Taxonomy" id="2873249"/>
    <lineage>
        <taxon>Bacteria</taxon>
        <taxon>Bacillati</taxon>
        <taxon>Actinomycetota</taxon>
        <taxon>Actinomycetes</taxon>
        <taxon>Kitasatosporales</taxon>
        <taxon>Streptomycetaceae</taxon>
        <taxon>Streptantibioticus</taxon>
    </lineage>
</organism>
<feature type="domain" description="ABC transmembrane type-1" evidence="10">
    <location>
        <begin position="13"/>
        <end position="198"/>
    </location>
</feature>
<dbReference type="SUPFAM" id="SSF161098">
    <property type="entry name" value="MetI-like"/>
    <property type="match status" value="1"/>
</dbReference>
<feature type="transmembrane region" description="Helical" evidence="8">
    <location>
        <begin position="75"/>
        <end position="96"/>
    </location>
</feature>
<dbReference type="NCBIfam" id="TIGR01726">
    <property type="entry name" value="HEQRo_perm_3TM"/>
    <property type="match status" value="1"/>
</dbReference>
<comment type="subcellular location">
    <subcellularLocation>
        <location evidence="1 8">Cell membrane</location>
        <topology evidence="1 8">Multi-pass membrane protein</topology>
    </subcellularLocation>
</comment>
<evidence type="ECO:0000256" key="8">
    <source>
        <dbReference type="RuleBase" id="RU363032"/>
    </source>
</evidence>
<feature type="region of interest" description="Disordered" evidence="9">
    <location>
        <begin position="247"/>
        <end position="271"/>
    </location>
</feature>
<gene>
    <name evidence="11" type="primary">ehuC</name>
    <name evidence="11" type="ORF">K7472_16435</name>
</gene>
<dbReference type="InterPro" id="IPR035906">
    <property type="entry name" value="MetI-like_sf"/>
</dbReference>
<evidence type="ECO:0000259" key="10">
    <source>
        <dbReference type="PROSITE" id="PS50928"/>
    </source>
</evidence>
<evidence type="ECO:0000256" key="9">
    <source>
        <dbReference type="SAM" id="MobiDB-lite"/>
    </source>
</evidence>
<evidence type="ECO:0000256" key="5">
    <source>
        <dbReference type="ARBA" id="ARBA00022970"/>
    </source>
</evidence>
<dbReference type="InterPro" id="IPR014342">
    <property type="entry name" value="Ectoine_EhuC"/>
</dbReference>
<reference evidence="11 12" key="1">
    <citation type="submission" date="2021-08" db="EMBL/GenBank/DDBJ databases">
        <title>Streptomyces sp. PTM05 isolated from lichen.</title>
        <authorList>
            <person name="Somphong A."/>
            <person name="Phongsopitanun W."/>
            <person name="Tanasupawat S."/>
        </authorList>
    </citation>
    <scope>NUCLEOTIDE SEQUENCE [LARGE SCALE GENOMIC DNA]</scope>
    <source>
        <strain evidence="11 12">Ptm05</strain>
    </source>
</reference>
<keyword evidence="7 8" id="KW-0472">Membrane</keyword>
<keyword evidence="2 8" id="KW-0813">Transport</keyword>
<dbReference type="Pfam" id="PF00528">
    <property type="entry name" value="BPD_transp_1"/>
    <property type="match status" value="1"/>
</dbReference>
<keyword evidence="6 8" id="KW-1133">Transmembrane helix</keyword>
<dbReference type="PROSITE" id="PS50928">
    <property type="entry name" value="ABC_TM1"/>
    <property type="match status" value="1"/>
</dbReference>
<feature type="transmembrane region" description="Helical" evidence="8">
    <location>
        <begin position="12"/>
        <end position="36"/>
    </location>
</feature>
<evidence type="ECO:0000256" key="3">
    <source>
        <dbReference type="ARBA" id="ARBA00022475"/>
    </source>
</evidence>
<dbReference type="RefSeq" id="WP_222978654.1">
    <property type="nucleotide sequence ID" value="NZ_JAINVZ010000010.1"/>
</dbReference>
<evidence type="ECO:0000256" key="1">
    <source>
        <dbReference type="ARBA" id="ARBA00004651"/>
    </source>
</evidence>
<evidence type="ECO:0000256" key="7">
    <source>
        <dbReference type="ARBA" id="ARBA00023136"/>
    </source>
</evidence>
<dbReference type="CDD" id="cd06261">
    <property type="entry name" value="TM_PBP2"/>
    <property type="match status" value="1"/>
</dbReference>
<name>A0ABS7QU55_9ACTN</name>
<comment type="similarity">
    <text evidence="8">Belongs to the binding-protein-dependent transport system permease family.</text>
</comment>
<keyword evidence="12" id="KW-1185">Reference proteome</keyword>
<feature type="transmembrane region" description="Helical" evidence="8">
    <location>
        <begin position="182"/>
        <end position="201"/>
    </location>
</feature>
<keyword evidence="5" id="KW-0029">Amino-acid transport</keyword>
<evidence type="ECO:0000313" key="11">
    <source>
        <dbReference type="EMBL" id="MBY8886443.1"/>
    </source>
</evidence>
<dbReference type="EMBL" id="JAINVZ010000010">
    <property type="protein sequence ID" value="MBY8886443.1"/>
    <property type="molecule type" value="Genomic_DNA"/>
</dbReference>